<feature type="compositionally biased region" description="Basic and acidic residues" evidence="1">
    <location>
        <begin position="186"/>
        <end position="206"/>
    </location>
</feature>
<evidence type="ECO:0000259" key="2">
    <source>
        <dbReference type="PROSITE" id="PS50911"/>
    </source>
</evidence>
<gene>
    <name evidence="3" type="ORF">ACFO7V_18440</name>
</gene>
<evidence type="ECO:0000313" key="4">
    <source>
        <dbReference type="Proteomes" id="UP001595884"/>
    </source>
</evidence>
<dbReference type="EMBL" id="JBHSHE010000098">
    <property type="protein sequence ID" value="MFC4718102.1"/>
    <property type="molecule type" value="Genomic_DNA"/>
</dbReference>
<dbReference type="Proteomes" id="UP001595884">
    <property type="component" value="Unassembled WGS sequence"/>
</dbReference>
<dbReference type="Gene3D" id="3.90.1720.10">
    <property type="entry name" value="endopeptidase domain like (from Nostoc punctiforme)"/>
    <property type="match status" value="1"/>
</dbReference>
<feature type="region of interest" description="Disordered" evidence="1">
    <location>
        <begin position="186"/>
        <end position="242"/>
    </location>
</feature>
<dbReference type="Pfam" id="PF05257">
    <property type="entry name" value="CHAP"/>
    <property type="match status" value="1"/>
</dbReference>
<proteinExistence type="predicted"/>
<name>A0ABV9MQ51_9MICC</name>
<feature type="compositionally biased region" description="Polar residues" evidence="1">
    <location>
        <begin position="222"/>
        <end position="233"/>
    </location>
</feature>
<dbReference type="InterPro" id="IPR007921">
    <property type="entry name" value="CHAP_dom"/>
</dbReference>
<feature type="domain" description="Peptidase C51" evidence="2">
    <location>
        <begin position="240"/>
        <end position="380"/>
    </location>
</feature>
<accession>A0ABV9MQ51</accession>
<sequence length="383" mass="41954">MLVILAIALFGILILAAASNNSGGGPNSDSPCIPDTLDPPVAVDPPSDVRAEQIKNAKTIDEVAADLGLSGKASRIGIITAFGESTLINVDYGDKAGPDSRGLFQQRPTMDWGTYEQVMDPKYAARSFFLGHGTNKGLTDIQNWEAMEPTFAIHAVQNNKDPLHYAKFYTDADAIIQEAQIDVNRLPDAERQEQNNVKKERDKEDFQVEEQCIPTEQDKQDNGNSDPDAQQYNGEGGNDDYPWSGNVPPGGVYVADPMGFYYGECTSWAGWVINRNAGSTKAPFKYSYAKGNFVNGNAKEWKSRWLSRGWKVSSKPVAGAVAWWDAYSGGAGWAGHVATVKEVLPDGRVVIEEYNRTPPGQHQYGIRKPQAADQVDAYLYPPE</sequence>
<dbReference type="PROSITE" id="PS50911">
    <property type="entry name" value="CHAP"/>
    <property type="match status" value="1"/>
</dbReference>
<protein>
    <submittedName>
        <fullName evidence="3">CHAP domain-containing protein</fullName>
    </submittedName>
</protein>
<feature type="region of interest" description="Disordered" evidence="1">
    <location>
        <begin position="24"/>
        <end position="43"/>
    </location>
</feature>
<dbReference type="RefSeq" id="WP_346060382.1">
    <property type="nucleotide sequence ID" value="NZ_BAAAVQ010000124.1"/>
</dbReference>
<evidence type="ECO:0000256" key="1">
    <source>
        <dbReference type="SAM" id="MobiDB-lite"/>
    </source>
</evidence>
<keyword evidence="4" id="KW-1185">Reference proteome</keyword>
<reference evidence="4" key="1">
    <citation type="journal article" date="2019" name="Int. J. Syst. Evol. Microbiol.">
        <title>The Global Catalogue of Microorganisms (GCM) 10K type strain sequencing project: providing services to taxonomists for standard genome sequencing and annotation.</title>
        <authorList>
            <consortium name="The Broad Institute Genomics Platform"/>
            <consortium name="The Broad Institute Genome Sequencing Center for Infectious Disease"/>
            <person name="Wu L."/>
            <person name="Ma J."/>
        </authorList>
    </citation>
    <scope>NUCLEOTIDE SEQUENCE [LARGE SCALE GENOMIC DNA]</scope>
    <source>
        <strain evidence="4">CGMCC 1.12849</strain>
    </source>
</reference>
<organism evidence="3 4">
    <name type="scientific">Glutamicibacter bergerei</name>
    <dbReference type="NCBI Taxonomy" id="256702"/>
    <lineage>
        <taxon>Bacteria</taxon>
        <taxon>Bacillati</taxon>
        <taxon>Actinomycetota</taxon>
        <taxon>Actinomycetes</taxon>
        <taxon>Micrococcales</taxon>
        <taxon>Micrococcaceae</taxon>
        <taxon>Glutamicibacter</taxon>
    </lineage>
</organism>
<evidence type="ECO:0000313" key="3">
    <source>
        <dbReference type="EMBL" id="MFC4718102.1"/>
    </source>
</evidence>
<dbReference type="InterPro" id="IPR038765">
    <property type="entry name" value="Papain-like_cys_pep_sf"/>
</dbReference>
<dbReference type="SUPFAM" id="SSF54001">
    <property type="entry name" value="Cysteine proteinases"/>
    <property type="match status" value="1"/>
</dbReference>
<comment type="caution">
    <text evidence="3">The sequence shown here is derived from an EMBL/GenBank/DDBJ whole genome shotgun (WGS) entry which is preliminary data.</text>
</comment>